<feature type="domain" description="3'-5' exonuclease" evidence="11">
    <location>
        <begin position="117"/>
        <end position="297"/>
    </location>
</feature>
<dbReference type="InterPro" id="IPR036397">
    <property type="entry name" value="RNaseH_sf"/>
</dbReference>
<dbReference type="Pfam" id="PF01612">
    <property type="entry name" value="DNA_pol_A_exo1"/>
    <property type="match status" value="1"/>
</dbReference>
<sequence length="361" mass="40730">MRRVSPLLGWVLAQSRQWTGSAAFVSSLRALVSYPRVCLRPVVPHAAVSSTCLRRRSTTTSSTVMAAFEADKSTVSSGTGTPPTVATISSISPFINRHDVTVEVHSGRGPSLQRLRVHVLPLESDKLEVLLSQVYDRVAQRGGIVGMDAEWQPEVLRFERNPVALLQLAWEEDIFLVRLQHMRGKVPASLHRLLADERIIKVGCNIGGDAKRLLKDYALDTRGHVDLREVTQGLGLVQCKRRSMAWLAKEFLRMDMDKSQQCSDWGNLELSAEQIKYSSIDAWVAPAIVGHLFRRYKSQVGQPPCPSSFCKRLVPQYWTRRVGDGHHAKIKRSPPDGRWEVQQQQEREQQKQRSSRDGMTY</sequence>
<name>W7TXD0_9STRA</name>
<dbReference type="AlphaFoldDB" id="W7TXD0"/>
<accession>W7TXD0</accession>
<evidence type="ECO:0000313" key="13">
    <source>
        <dbReference type="Proteomes" id="UP000019335"/>
    </source>
</evidence>
<dbReference type="SUPFAM" id="SSF53098">
    <property type="entry name" value="Ribonuclease H-like"/>
    <property type="match status" value="1"/>
</dbReference>
<evidence type="ECO:0000256" key="3">
    <source>
        <dbReference type="ARBA" id="ARBA00022723"/>
    </source>
</evidence>
<dbReference type="OrthoDB" id="10261556at2759"/>
<gene>
    <name evidence="12" type="ORF">Naga_100004g89</name>
</gene>
<evidence type="ECO:0000256" key="10">
    <source>
        <dbReference type="SAM" id="MobiDB-lite"/>
    </source>
</evidence>
<proteinExistence type="predicted"/>
<keyword evidence="3" id="KW-0479">Metal-binding</keyword>
<keyword evidence="4" id="KW-0378">Hydrolase</keyword>
<keyword evidence="5 12" id="KW-0269">Exonuclease</keyword>
<comment type="subcellular location">
    <subcellularLocation>
        <location evidence="1">Nucleus</location>
    </subcellularLocation>
</comment>
<keyword evidence="2" id="KW-0540">Nuclease</keyword>
<keyword evidence="13" id="KW-1185">Reference proteome</keyword>
<evidence type="ECO:0000256" key="4">
    <source>
        <dbReference type="ARBA" id="ARBA00022801"/>
    </source>
</evidence>
<comment type="caution">
    <text evidence="12">The sequence shown here is derived from an EMBL/GenBank/DDBJ whole genome shotgun (WGS) entry which is preliminary data.</text>
</comment>
<dbReference type="InterPro" id="IPR002562">
    <property type="entry name" value="3'-5'_exonuclease_dom"/>
</dbReference>
<dbReference type="InterPro" id="IPR012337">
    <property type="entry name" value="RNaseH-like_sf"/>
</dbReference>
<dbReference type="EMBL" id="AZIL01000352">
    <property type="protein sequence ID" value="EWM28163.1"/>
    <property type="molecule type" value="Genomic_DNA"/>
</dbReference>
<dbReference type="PANTHER" id="PTHR13620">
    <property type="entry name" value="3-5 EXONUCLEASE"/>
    <property type="match status" value="1"/>
</dbReference>
<dbReference type="Gene3D" id="3.30.420.10">
    <property type="entry name" value="Ribonuclease H-like superfamily/Ribonuclease H"/>
    <property type="match status" value="1"/>
</dbReference>
<dbReference type="Proteomes" id="UP000019335">
    <property type="component" value="Chromosome 5"/>
</dbReference>
<keyword evidence="6" id="KW-0460">Magnesium</keyword>
<dbReference type="SMART" id="SM00474">
    <property type="entry name" value="35EXOc"/>
    <property type="match status" value="1"/>
</dbReference>
<evidence type="ECO:0000256" key="9">
    <source>
        <dbReference type="ARBA" id="ARBA00042761"/>
    </source>
</evidence>
<feature type="region of interest" description="Disordered" evidence="10">
    <location>
        <begin position="324"/>
        <end position="361"/>
    </location>
</feature>
<evidence type="ECO:0000259" key="11">
    <source>
        <dbReference type="SMART" id="SM00474"/>
    </source>
</evidence>
<evidence type="ECO:0000256" key="5">
    <source>
        <dbReference type="ARBA" id="ARBA00022839"/>
    </source>
</evidence>
<dbReference type="GO" id="GO:0006139">
    <property type="term" value="P:nucleobase-containing compound metabolic process"/>
    <property type="evidence" value="ECO:0007669"/>
    <property type="project" value="InterPro"/>
</dbReference>
<evidence type="ECO:0000256" key="2">
    <source>
        <dbReference type="ARBA" id="ARBA00022722"/>
    </source>
</evidence>
<evidence type="ECO:0000256" key="6">
    <source>
        <dbReference type="ARBA" id="ARBA00022842"/>
    </source>
</evidence>
<keyword evidence="7" id="KW-0539">Nucleus</keyword>
<protein>
    <recommendedName>
        <fullName evidence="8">3'-5' exonuclease</fullName>
    </recommendedName>
    <alternativeName>
        <fullName evidence="9">Werner Syndrome-like exonuclease</fullName>
    </alternativeName>
</protein>
<evidence type="ECO:0000256" key="7">
    <source>
        <dbReference type="ARBA" id="ARBA00023242"/>
    </source>
</evidence>
<organism evidence="12 13">
    <name type="scientific">Nannochloropsis gaditana</name>
    <dbReference type="NCBI Taxonomy" id="72520"/>
    <lineage>
        <taxon>Eukaryota</taxon>
        <taxon>Sar</taxon>
        <taxon>Stramenopiles</taxon>
        <taxon>Ochrophyta</taxon>
        <taxon>Eustigmatophyceae</taxon>
        <taxon>Eustigmatales</taxon>
        <taxon>Monodopsidaceae</taxon>
        <taxon>Nannochloropsis</taxon>
    </lineage>
</organism>
<dbReference type="GO" id="GO:0046872">
    <property type="term" value="F:metal ion binding"/>
    <property type="evidence" value="ECO:0007669"/>
    <property type="project" value="UniProtKB-KW"/>
</dbReference>
<evidence type="ECO:0000256" key="1">
    <source>
        <dbReference type="ARBA" id="ARBA00004123"/>
    </source>
</evidence>
<dbReference type="PANTHER" id="PTHR13620:SF109">
    <property type="entry name" value="3'-5' EXONUCLEASE"/>
    <property type="match status" value="1"/>
</dbReference>
<evidence type="ECO:0000256" key="8">
    <source>
        <dbReference type="ARBA" id="ARBA00040531"/>
    </source>
</evidence>
<dbReference type="InterPro" id="IPR051132">
    <property type="entry name" value="3-5_Exonuclease_domain"/>
</dbReference>
<dbReference type="GO" id="GO:0008408">
    <property type="term" value="F:3'-5' exonuclease activity"/>
    <property type="evidence" value="ECO:0007669"/>
    <property type="project" value="InterPro"/>
</dbReference>
<dbReference type="GO" id="GO:0003676">
    <property type="term" value="F:nucleic acid binding"/>
    <property type="evidence" value="ECO:0007669"/>
    <property type="project" value="InterPro"/>
</dbReference>
<evidence type="ECO:0000313" key="12">
    <source>
        <dbReference type="EMBL" id="EWM28163.1"/>
    </source>
</evidence>
<dbReference type="CDD" id="cd06141">
    <property type="entry name" value="WRN_exo"/>
    <property type="match status" value="1"/>
</dbReference>
<reference evidence="12 13" key="1">
    <citation type="journal article" date="2014" name="Mol. Plant">
        <title>Chromosome Scale Genome Assembly and Transcriptome Profiling of Nannochloropsis gaditana in Nitrogen Depletion.</title>
        <authorList>
            <person name="Corteggiani Carpinelli E."/>
            <person name="Telatin A."/>
            <person name="Vitulo N."/>
            <person name="Forcato C."/>
            <person name="D'Angelo M."/>
            <person name="Schiavon R."/>
            <person name="Vezzi A."/>
            <person name="Giacometti G.M."/>
            <person name="Morosinotto T."/>
            <person name="Valle G."/>
        </authorList>
    </citation>
    <scope>NUCLEOTIDE SEQUENCE [LARGE SCALE GENOMIC DNA]</scope>
    <source>
        <strain evidence="12 13">B-31</strain>
    </source>
</reference>
<dbReference type="GO" id="GO:0005634">
    <property type="term" value="C:nucleus"/>
    <property type="evidence" value="ECO:0007669"/>
    <property type="project" value="UniProtKB-SubCell"/>
</dbReference>